<proteinExistence type="predicted"/>
<protein>
    <recommendedName>
        <fullName evidence="4">Lipoprotein</fullName>
    </recommendedName>
</protein>
<evidence type="ECO:0000313" key="2">
    <source>
        <dbReference type="EMBL" id="GAA4452987.1"/>
    </source>
</evidence>
<accession>A0ABP8MQV8</accession>
<feature type="signal peptide" evidence="1">
    <location>
        <begin position="1"/>
        <end position="23"/>
    </location>
</feature>
<evidence type="ECO:0008006" key="4">
    <source>
        <dbReference type="Google" id="ProtNLM"/>
    </source>
</evidence>
<evidence type="ECO:0000256" key="1">
    <source>
        <dbReference type="SAM" id="SignalP"/>
    </source>
</evidence>
<evidence type="ECO:0000313" key="3">
    <source>
        <dbReference type="Proteomes" id="UP001501410"/>
    </source>
</evidence>
<comment type="caution">
    <text evidence="2">The sequence shown here is derived from an EMBL/GenBank/DDBJ whole genome shotgun (WGS) entry which is preliminary data.</text>
</comment>
<dbReference type="RefSeq" id="WP_344824159.1">
    <property type="nucleotide sequence ID" value="NZ_BAABEZ010000018.1"/>
</dbReference>
<dbReference type="Proteomes" id="UP001501410">
    <property type="component" value="Unassembled WGS sequence"/>
</dbReference>
<organism evidence="2 3">
    <name type="scientific">Rurimicrobium arvi</name>
    <dbReference type="NCBI Taxonomy" id="2049916"/>
    <lineage>
        <taxon>Bacteria</taxon>
        <taxon>Pseudomonadati</taxon>
        <taxon>Bacteroidota</taxon>
        <taxon>Chitinophagia</taxon>
        <taxon>Chitinophagales</taxon>
        <taxon>Chitinophagaceae</taxon>
        <taxon>Rurimicrobium</taxon>
    </lineage>
</organism>
<name>A0ABP8MQV8_9BACT</name>
<dbReference type="EMBL" id="BAABEZ010000018">
    <property type="protein sequence ID" value="GAA4452987.1"/>
    <property type="molecule type" value="Genomic_DNA"/>
</dbReference>
<reference evidence="3" key="1">
    <citation type="journal article" date="2019" name="Int. J. Syst. Evol. Microbiol.">
        <title>The Global Catalogue of Microorganisms (GCM) 10K type strain sequencing project: providing services to taxonomists for standard genome sequencing and annotation.</title>
        <authorList>
            <consortium name="The Broad Institute Genomics Platform"/>
            <consortium name="The Broad Institute Genome Sequencing Center for Infectious Disease"/>
            <person name="Wu L."/>
            <person name="Ma J."/>
        </authorList>
    </citation>
    <scope>NUCLEOTIDE SEQUENCE [LARGE SCALE GENOMIC DNA]</scope>
    <source>
        <strain evidence="3">JCM 31921</strain>
    </source>
</reference>
<feature type="chain" id="PRO_5047162269" description="Lipoprotein" evidence="1">
    <location>
        <begin position="24"/>
        <end position="163"/>
    </location>
</feature>
<dbReference type="PROSITE" id="PS51257">
    <property type="entry name" value="PROKAR_LIPOPROTEIN"/>
    <property type="match status" value="1"/>
</dbReference>
<sequence length="163" mass="17555">MKKQTIALSALALAALVSFSACTKKENSIQRPVTEGAKDAKGVQNGLSRTGDKITFDPRIDDCVDGPNKTCLDPVVVKPKKMTCLDNAIAEGGLTLQQLFSDETTALSLIPEFNAPEFAIARQIILSGNAVFVKKDKGDHVLYLISSKDSQGTPVMVINYIKE</sequence>
<gene>
    <name evidence="2" type="ORF">GCM10023092_12740</name>
</gene>
<keyword evidence="1" id="KW-0732">Signal</keyword>
<keyword evidence="3" id="KW-1185">Reference proteome</keyword>